<sequence length="233" mass="26357">MFKGTQVLDVHGHVSGPPAVNSWIDMGFASGHVGPSPFRIGDGKSGPRADGGNLSDEAMLAANQRHADFMTDRNIDVQVIGPRPFRMMGWMPRHLLQRWCEFTNDTIHHQTQNFPDRFLSTTMLPQIAEAQDLSNCVPELEFNLKRGFVGTYLSPDPDGRHNSPGMHEPYWYPVYEKMQEYNVPAFIHGTNCLDPRIAHIPGNYQVGFVVETFLAARILAYSDLFEKFPKLRI</sequence>
<accession>A0A382V8U5</accession>
<dbReference type="SUPFAM" id="SSF51556">
    <property type="entry name" value="Metallo-dependent hydrolases"/>
    <property type="match status" value="1"/>
</dbReference>
<organism evidence="3">
    <name type="scientific">marine metagenome</name>
    <dbReference type="NCBI Taxonomy" id="408172"/>
    <lineage>
        <taxon>unclassified sequences</taxon>
        <taxon>metagenomes</taxon>
        <taxon>ecological metagenomes</taxon>
    </lineage>
</organism>
<dbReference type="GO" id="GO:0005737">
    <property type="term" value="C:cytoplasm"/>
    <property type="evidence" value="ECO:0007669"/>
    <property type="project" value="TreeGrafter"/>
</dbReference>
<dbReference type="InterPro" id="IPR032465">
    <property type="entry name" value="ACMSD"/>
</dbReference>
<dbReference type="PANTHER" id="PTHR21240">
    <property type="entry name" value="2-AMINO-3-CARBOXYLMUCONATE-6-SEMIALDEHYDE DECARBOXYLASE"/>
    <property type="match status" value="1"/>
</dbReference>
<gene>
    <name evidence="3" type="ORF">METZ01_LOCUS395289</name>
</gene>
<proteinExistence type="predicted"/>
<keyword evidence="1" id="KW-0456">Lyase</keyword>
<evidence type="ECO:0000256" key="1">
    <source>
        <dbReference type="ARBA" id="ARBA00023239"/>
    </source>
</evidence>
<reference evidence="3" key="1">
    <citation type="submission" date="2018-05" db="EMBL/GenBank/DDBJ databases">
        <authorList>
            <person name="Lanie J.A."/>
            <person name="Ng W.-L."/>
            <person name="Kazmierczak K.M."/>
            <person name="Andrzejewski T.M."/>
            <person name="Davidsen T.M."/>
            <person name="Wayne K.J."/>
            <person name="Tettelin H."/>
            <person name="Glass J.I."/>
            <person name="Rusch D."/>
            <person name="Podicherti R."/>
            <person name="Tsui H.-C.T."/>
            <person name="Winkler M.E."/>
        </authorList>
    </citation>
    <scope>NUCLEOTIDE SEQUENCE</scope>
</reference>
<dbReference type="Pfam" id="PF04909">
    <property type="entry name" value="Amidohydro_2"/>
    <property type="match status" value="1"/>
</dbReference>
<protein>
    <recommendedName>
        <fullName evidence="2">Amidohydrolase-related domain-containing protein</fullName>
    </recommendedName>
</protein>
<dbReference type="EMBL" id="UINC01149766">
    <property type="protein sequence ID" value="SVD42435.1"/>
    <property type="molecule type" value="Genomic_DNA"/>
</dbReference>
<name>A0A382V8U5_9ZZZZ</name>
<evidence type="ECO:0000313" key="3">
    <source>
        <dbReference type="EMBL" id="SVD42435.1"/>
    </source>
</evidence>
<feature type="non-terminal residue" evidence="3">
    <location>
        <position position="233"/>
    </location>
</feature>
<evidence type="ECO:0000259" key="2">
    <source>
        <dbReference type="Pfam" id="PF04909"/>
    </source>
</evidence>
<dbReference type="InterPro" id="IPR032466">
    <property type="entry name" value="Metal_Hydrolase"/>
</dbReference>
<dbReference type="PANTHER" id="PTHR21240:SF28">
    <property type="entry name" value="ISO-OROTATE DECARBOXYLASE (EUROFUNG)"/>
    <property type="match status" value="1"/>
</dbReference>
<dbReference type="Gene3D" id="3.20.20.140">
    <property type="entry name" value="Metal-dependent hydrolases"/>
    <property type="match status" value="1"/>
</dbReference>
<dbReference type="AlphaFoldDB" id="A0A382V8U5"/>
<dbReference type="InterPro" id="IPR006680">
    <property type="entry name" value="Amidohydro-rel"/>
</dbReference>
<feature type="domain" description="Amidohydrolase-related" evidence="2">
    <location>
        <begin position="66"/>
        <end position="233"/>
    </location>
</feature>
<dbReference type="GO" id="GO:0016787">
    <property type="term" value="F:hydrolase activity"/>
    <property type="evidence" value="ECO:0007669"/>
    <property type="project" value="InterPro"/>
</dbReference>
<dbReference type="GO" id="GO:0019748">
    <property type="term" value="P:secondary metabolic process"/>
    <property type="evidence" value="ECO:0007669"/>
    <property type="project" value="TreeGrafter"/>
</dbReference>
<dbReference type="GO" id="GO:0016831">
    <property type="term" value="F:carboxy-lyase activity"/>
    <property type="evidence" value="ECO:0007669"/>
    <property type="project" value="InterPro"/>
</dbReference>